<keyword evidence="7" id="KW-0067">ATP-binding</keyword>
<keyword evidence="4" id="KW-0808">Transferase</keyword>
<keyword evidence="6" id="KW-0418">Kinase</keyword>
<dbReference type="SUPFAM" id="SSF55781">
    <property type="entry name" value="GAF domain-like"/>
    <property type="match status" value="1"/>
</dbReference>
<dbReference type="InterPro" id="IPR050482">
    <property type="entry name" value="Sensor_HK_TwoCompSys"/>
</dbReference>
<dbReference type="InterPro" id="IPR036890">
    <property type="entry name" value="HATPase_C_sf"/>
</dbReference>
<evidence type="ECO:0000256" key="9">
    <source>
        <dbReference type="SAM" id="Coils"/>
    </source>
</evidence>
<dbReference type="NCBIfam" id="TIGR00229">
    <property type="entry name" value="sensory_box"/>
    <property type="match status" value="1"/>
</dbReference>
<dbReference type="InterPro" id="IPR035965">
    <property type="entry name" value="PAS-like_dom_sf"/>
</dbReference>
<keyword evidence="8" id="KW-0902">Two-component regulatory system</keyword>
<comment type="caution">
    <text evidence="11">The sequence shown here is derived from an EMBL/GenBank/DDBJ whole genome shotgun (WGS) entry which is preliminary data.</text>
</comment>
<keyword evidence="12" id="KW-1185">Reference proteome</keyword>
<dbReference type="GO" id="GO:0005524">
    <property type="term" value="F:ATP binding"/>
    <property type="evidence" value="ECO:0007669"/>
    <property type="project" value="UniProtKB-KW"/>
</dbReference>
<dbReference type="RefSeq" id="WP_203854259.1">
    <property type="nucleotide sequence ID" value="NZ_BAAAVW010000002.1"/>
</dbReference>
<name>A0A919PYG7_9ACTN</name>
<dbReference type="Pfam" id="PF01590">
    <property type="entry name" value="GAF"/>
    <property type="match status" value="1"/>
</dbReference>
<dbReference type="SUPFAM" id="SSF55785">
    <property type="entry name" value="PYP-like sensor domain (PAS domain)"/>
    <property type="match status" value="1"/>
</dbReference>
<dbReference type="SMART" id="SM00387">
    <property type="entry name" value="HATPase_c"/>
    <property type="match status" value="1"/>
</dbReference>
<dbReference type="PANTHER" id="PTHR24421:SF10">
    <property type="entry name" value="NITRATE_NITRITE SENSOR PROTEIN NARQ"/>
    <property type="match status" value="1"/>
</dbReference>
<evidence type="ECO:0000256" key="5">
    <source>
        <dbReference type="ARBA" id="ARBA00022741"/>
    </source>
</evidence>
<keyword evidence="5" id="KW-0547">Nucleotide-binding</keyword>
<dbReference type="GO" id="GO:0000155">
    <property type="term" value="F:phosphorelay sensor kinase activity"/>
    <property type="evidence" value="ECO:0007669"/>
    <property type="project" value="InterPro"/>
</dbReference>
<dbReference type="GO" id="GO:0016020">
    <property type="term" value="C:membrane"/>
    <property type="evidence" value="ECO:0007669"/>
    <property type="project" value="InterPro"/>
</dbReference>
<dbReference type="GO" id="GO:0046983">
    <property type="term" value="F:protein dimerization activity"/>
    <property type="evidence" value="ECO:0007669"/>
    <property type="project" value="InterPro"/>
</dbReference>
<dbReference type="Proteomes" id="UP000660611">
    <property type="component" value="Unassembled WGS sequence"/>
</dbReference>
<evidence type="ECO:0000256" key="7">
    <source>
        <dbReference type="ARBA" id="ARBA00022840"/>
    </source>
</evidence>
<dbReference type="InterPro" id="IPR013655">
    <property type="entry name" value="PAS_fold_3"/>
</dbReference>
<evidence type="ECO:0000256" key="2">
    <source>
        <dbReference type="ARBA" id="ARBA00012438"/>
    </source>
</evidence>
<dbReference type="Gene3D" id="3.30.450.20">
    <property type="entry name" value="PAS domain"/>
    <property type="match status" value="1"/>
</dbReference>
<dbReference type="SUPFAM" id="SSF55874">
    <property type="entry name" value="ATPase domain of HSP90 chaperone/DNA topoisomerase II/histidine kinase"/>
    <property type="match status" value="1"/>
</dbReference>
<dbReference type="SMART" id="SM00065">
    <property type="entry name" value="GAF"/>
    <property type="match status" value="1"/>
</dbReference>
<dbReference type="CDD" id="cd16917">
    <property type="entry name" value="HATPase_UhpB-NarQ-NarX-like"/>
    <property type="match status" value="1"/>
</dbReference>
<evidence type="ECO:0000256" key="8">
    <source>
        <dbReference type="ARBA" id="ARBA00023012"/>
    </source>
</evidence>
<keyword evidence="9" id="KW-0175">Coiled coil</keyword>
<evidence type="ECO:0000313" key="11">
    <source>
        <dbReference type="EMBL" id="GIG52669.1"/>
    </source>
</evidence>
<organism evidence="11 12">
    <name type="scientific">Dactylosporangium siamense</name>
    <dbReference type="NCBI Taxonomy" id="685454"/>
    <lineage>
        <taxon>Bacteria</taxon>
        <taxon>Bacillati</taxon>
        <taxon>Actinomycetota</taxon>
        <taxon>Actinomycetes</taxon>
        <taxon>Micromonosporales</taxon>
        <taxon>Micromonosporaceae</taxon>
        <taxon>Dactylosporangium</taxon>
    </lineage>
</organism>
<evidence type="ECO:0000256" key="6">
    <source>
        <dbReference type="ARBA" id="ARBA00022777"/>
    </source>
</evidence>
<dbReference type="EC" id="2.7.13.3" evidence="2"/>
<evidence type="ECO:0000313" key="12">
    <source>
        <dbReference type="Proteomes" id="UP000660611"/>
    </source>
</evidence>
<dbReference type="Pfam" id="PF07730">
    <property type="entry name" value="HisKA_3"/>
    <property type="match status" value="1"/>
</dbReference>
<dbReference type="InterPro" id="IPR029016">
    <property type="entry name" value="GAF-like_dom_sf"/>
</dbReference>
<evidence type="ECO:0000256" key="4">
    <source>
        <dbReference type="ARBA" id="ARBA00022679"/>
    </source>
</evidence>
<dbReference type="Pfam" id="PF08447">
    <property type="entry name" value="PAS_3"/>
    <property type="match status" value="1"/>
</dbReference>
<dbReference type="SMART" id="SM00091">
    <property type="entry name" value="PAS"/>
    <property type="match status" value="1"/>
</dbReference>
<evidence type="ECO:0000259" key="10">
    <source>
        <dbReference type="PROSITE" id="PS50112"/>
    </source>
</evidence>
<dbReference type="Gene3D" id="3.30.565.10">
    <property type="entry name" value="Histidine kinase-like ATPase, C-terminal domain"/>
    <property type="match status" value="1"/>
</dbReference>
<dbReference type="EMBL" id="BONQ01000185">
    <property type="protein sequence ID" value="GIG52669.1"/>
    <property type="molecule type" value="Genomic_DNA"/>
</dbReference>
<dbReference type="InterPro" id="IPR011712">
    <property type="entry name" value="Sig_transdc_His_kin_sub3_dim/P"/>
</dbReference>
<dbReference type="Gene3D" id="3.30.450.40">
    <property type="match status" value="1"/>
</dbReference>
<comment type="catalytic activity">
    <reaction evidence="1">
        <text>ATP + protein L-histidine = ADP + protein N-phospho-L-histidine.</text>
        <dbReference type="EC" id="2.7.13.3"/>
    </reaction>
</comment>
<dbReference type="PANTHER" id="PTHR24421">
    <property type="entry name" value="NITRATE/NITRITE SENSOR PROTEIN NARX-RELATED"/>
    <property type="match status" value="1"/>
</dbReference>
<protein>
    <recommendedName>
        <fullName evidence="2">histidine kinase</fullName>
        <ecNumber evidence="2">2.7.13.3</ecNumber>
    </recommendedName>
</protein>
<feature type="coiled-coil region" evidence="9">
    <location>
        <begin position="257"/>
        <end position="291"/>
    </location>
</feature>
<dbReference type="AlphaFoldDB" id="A0A919PYG7"/>
<accession>A0A919PYG7</accession>
<dbReference type="InterPro" id="IPR003018">
    <property type="entry name" value="GAF"/>
</dbReference>
<evidence type="ECO:0000256" key="1">
    <source>
        <dbReference type="ARBA" id="ARBA00000085"/>
    </source>
</evidence>
<dbReference type="CDD" id="cd00130">
    <property type="entry name" value="PAS"/>
    <property type="match status" value="1"/>
</dbReference>
<sequence>MLPSATALSTQSLAEFLAAVSAAPDAAAATLVAAERAARALEGEVGIVLGRDGAVSSVGFPVGRLPLAEITEVVNRRKAMLEVPGAGSCHTVVVPLDGGSPGHLLVARLGEDGFSVDEVSLVRSMARVLDLTLGTMKTFEARQQAREEFDRIFMLSRALICTVGFDGYFKQVNPAFERTLGYSTAELLARPFLEFVCEEDRERTAAATRLLAEGHENTNFQNRYRCKGGSPRWLDWIALGVPEQRLIYASARDVTERKQFEEERERREEALRRSQEQLARLYEEFRRIADEQTALRRVATLVARGAPSQLVFTAVAEEVATLFGADSTTITRFEPGGETTLMGGFPLLRSRCGARGKLDPRSAVTTVQATSRAARRDVDNTETVAVTPFRQLPADEARSAVASPIVVEDRIWGAISVAALGERLPQDTEPRLADFTELVATAIANAESRAELNTSRARIVAAADQTRRRIERDLHDGAQQQLVTLALELRAAQAVLPPGLDALDAQLDRAIAGATGALEELREIARGIHPAILTEGGLRPALRALARRSPVPVELDIRADPRLPEHVEVSTYYVVAEALTNAAKHAHASAVAVTVEADATDGLLRVAVRDDGVGGADLTRGTGLLGLNDRVEALGGRVVLHSPPGVGTTLHMELPITDAGVDVARHRR</sequence>
<gene>
    <name evidence="11" type="ORF">Dsi01nite_107100</name>
</gene>
<dbReference type="PROSITE" id="PS50112">
    <property type="entry name" value="PAS"/>
    <property type="match status" value="1"/>
</dbReference>
<reference evidence="11" key="1">
    <citation type="submission" date="2021-01" db="EMBL/GenBank/DDBJ databases">
        <title>Whole genome shotgun sequence of Dactylosporangium siamense NBRC 106093.</title>
        <authorList>
            <person name="Komaki H."/>
            <person name="Tamura T."/>
        </authorList>
    </citation>
    <scope>NUCLEOTIDE SEQUENCE</scope>
    <source>
        <strain evidence="11">NBRC 106093</strain>
    </source>
</reference>
<dbReference type="Pfam" id="PF02518">
    <property type="entry name" value="HATPase_c"/>
    <property type="match status" value="1"/>
</dbReference>
<feature type="domain" description="PAS" evidence="10">
    <location>
        <begin position="145"/>
        <end position="215"/>
    </location>
</feature>
<dbReference type="InterPro" id="IPR000014">
    <property type="entry name" value="PAS"/>
</dbReference>
<evidence type="ECO:0000256" key="3">
    <source>
        <dbReference type="ARBA" id="ARBA00022553"/>
    </source>
</evidence>
<dbReference type="Gene3D" id="1.20.5.1930">
    <property type="match status" value="1"/>
</dbReference>
<proteinExistence type="predicted"/>
<keyword evidence="3" id="KW-0597">Phosphoprotein</keyword>
<dbReference type="InterPro" id="IPR003594">
    <property type="entry name" value="HATPase_dom"/>
</dbReference>